<dbReference type="EMBL" id="VCEB01001654">
    <property type="protein sequence ID" value="KAB0353161.1"/>
    <property type="molecule type" value="Genomic_DNA"/>
</dbReference>
<organism evidence="2 3">
    <name type="scientific">Muntiacus reevesi</name>
    <name type="common">Reeves' muntjac</name>
    <name type="synonym">Cervus reevesi</name>
    <dbReference type="NCBI Taxonomy" id="9886"/>
    <lineage>
        <taxon>Eukaryota</taxon>
        <taxon>Metazoa</taxon>
        <taxon>Chordata</taxon>
        <taxon>Craniata</taxon>
        <taxon>Vertebrata</taxon>
        <taxon>Euteleostomi</taxon>
        <taxon>Mammalia</taxon>
        <taxon>Eutheria</taxon>
        <taxon>Laurasiatheria</taxon>
        <taxon>Artiodactyla</taxon>
        <taxon>Ruminantia</taxon>
        <taxon>Pecora</taxon>
        <taxon>Cervidae</taxon>
        <taxon>Muntiacinae</taxon>
        <taxon>Muntiacus</taxon>
    </lineage>
</organism>
<feature type="region of interest" description="Disordered" evidence="1">
    <location>
        <begin position="65"/>
        <end position="115"/>
    </location>
</feature>
<dbReference type="AlphaFoldDB" id="A0A5N3VW15"/>
<dbReference type="Proteomes" id="UP000326062">
    <property type="component" value="Unassembled WGS sequence"/>
</dbReference>
<protein>
    <submittedName>
        <fullName evidence="2">Uncharacterized protein</fullName>
    </submittedName>
</protein>
<dbReference type="SUPFAM" id="SSF143113">
    <property type="entry name" value="NAP-like"/>
    <property type="match status" value="1"/>
</dbReference>
<reference evidence="2 3" key="1">
    <citation type="submission" date="2019-06" db="EMBL/GenBank/DDBJ databases">
        <title>Discovery of a novel chromosome fission-fusion reversal in muntjac.</title>
        <authorList>
            <person name="Mudd A.B."/>
            <person name="Bredeson J.V."/>
            <person name="Baum R."/>
            <person name="Hockemeyer D."/>
            <person name="Rokhsar D.S."/>
        </authorList>
    </citation>
    <scope>NUCLEOTIDE SEQUENCE [LARGE SCALE GENOMIC DNA]</scope>
    <source>
        <strain evidence="2">UCam_UCB_Mr</strain>
        <tissue evidence="2">Fibroblast cell line</tissue>
    </source>
</reference>
<comment type="caution">
    <text evidence="2">The sequence shown here is derived from an EMBL/GenBank/DDBJ whole genome shotgun (WGS) entry which is preliminary data.</text>
</comment>
<evidence type="ECO:0000313" key="2">
    <source>
        <dbReference type="EMBL" id="KAB0353161.1"/>
    </source>
</evidence>
<dbReference type="Gene3D" id="3.30.1120.90">
    <property type="entry name" value="Nucleosome assembly protein"/>
    <property type="match status" value="1"/>
</dbReference>
<dbReference type="InterPro" id="IPR037231">
    <property type="entry name" value="NAP-like_sf"/>
</dbReference>
<evidence type="ECO:0000313" key="3">
    <source>
        <dbReference type="Proteomes" id="UP000326062"/>
    </source>
</evidence>
<proteinExistence type="predicted"/>
<name>A0A5N3VW15_MUNRE</name>
<keyword evidence="3" id="KW-1185">Reference proteome</keyword>
<feature type="compositionally biased region" description="Basic and acidic residues" evidence="1">
    <location>
        <begin position="75"/>
        <end position="86"/>
    </location>
</feature>
<gene>
    <name evidence="2" type="ORF">FD755_024124</name>
</gene>
<accession>A0A5N3VW15</accession>
<sequence length="300" mass="34355">MSNPFTAAPARATARAMSRVRRCQRLAGAPRRLSSVWRQRKEGEALEEGEMERIGQEVRLLVEKDSPEEQLSSQEPKEKLEQEHARPGTPSDLPDHTGGAGVTGVPSGSEFSSGNVKDHRAYIRIRWNNRQRKGQHGSEISTWHGMCYDWLLDLRWTVNNRQLSVMISEQDEILLSCISGPAGHCQVSFRSKPYFRNTVIIKEYYLDITDTTCLPGWCGWVGYTPCHCTPVHWFWVYKWGALSRRLETSSLNFLNWLLDHNSPGSNRKAEMGLLWASAELASYIISEDLWVDLLQYFPER</sequence>
<evidence type="ECO:0000256" key="1">
    <source>
        <dbReference type="SAM" id="MobiDB-lite"/>
    </source>
</evidence>